<evidence type="ECO:0000256" key="5">
    <source>
        <dbReference type="ARBA" id="ARBA00022449"/>
    </source>
</evidence>
<dbReference type="GO" id="GO:1902600">
    <property type="term" value="P:proton transmembrane transport"/>
    <property type="evidence" value="ECO:0007669"/>
    <property type="project" value="InterPro"/>
</dbReference>
<evidence type="ECO:0000259" key="12">
    <source>
        <dbReference type="Pfam" id="PF00999"/>
    </source>
</evidence>
<evidence type="ECO:0000313" key="13">
    <source>
        <dbReference type="EMBL" id="GGI02883.1"/>
    </source>
</evidence>
<keyword evidence="14" id="KW-1185">Reference proteome</keyword>
<comment type="similarity">
    <text evidence="2">Belongs to the monovalent cation:proton antiporter 2 (CPA2) transporter (TC 2.A.37) family.</text>
</comment>
<dbReference type="Gene3D" id="1.20.1530.20">
    <property type="match status" value="1"/>
</dbReference>
<keyword evidence="7 10" id="KW-1133">Transmembrane helix</keyword>
<feature type="transmembrane region" description="Helical" evidence="10">
    <location>
        <begin position="183"/>
        <end position="204"/>
    </location>
</feature>
<feature type="transmembrane region" description="Helical" evidence="10">
    <location>
        <begin position="332"/>
        <end position="354"/>
    </location>
</feature>
<keyword evidence="5" id="KW-0050">Antiport</keyword>
<evidence type="ECO:0000256" key="2">
    <source>
        <dbReference type="ARBA" id="ARBA00005551"/>
    </source>
</evidence>
<comment type="caution">
    <text evidence="13">The sequence shown here is derived from an EMBL/GenBank/DDBJ whole genome shotgun (WGS) entry which is preliminary data.</text>
</comment>
<dbReference type="GO" id="GO:0015297">
    <property type="term" value="F:antiporter activity"/>
    <property type="evidence" value="ECO:0007669"/>
    <property type="project" value="UniProtKB-KW"/>
</dbReference>
<dbReference type="SUPFAM" id="SSF52402">
    <property type="entry name" value="Adenine nucleotide alpha hydrolases-like"/>
    <property type="match status" value="1"/>
</dbReference>
<feature type="transmembrane region" description="Helical" evidence="10">
    <location>
        <begin position="271"/>
        <end position="289"/>
    </location>
</feature>
<dbReference type="InterPro" id="IPR006153">
    <property type="entry name" value="Cation/H_exchanger_TM"/>
</dbReference>
<gene>
    <name evidence="13" type="ORF">GCM10011354_01870</name>
</gene>
<keyword evidence="9 10" id="KW-0472">Membrane</keyword>
<keyword evidence="4" id="KW-0813">Transport</keyword>
<feature type="transmembrane region" description="Helical" evidence="10">
    <location>
        <begin position="94"/>
        <end position="114"/>
    </location>
</feature>
<accession>A0A8J3ABA9</accession>
<evidence type="ECO:0000256" key="4">
    <source>
        <dbReference type="ARBA" id="ARBA00022448"/>
    </source>
</evidence>
<feature type="domain" description="Cation/H+ exchanger transmembrane" evidence="12">
    <location>
        <begin position="23"/>
        <end position="382"/>
    </location>
</feature>
<evidence type="ECO:0000256" key="8">
    <source>
        <dbReference type="ARBA" id="ARBA00023065"/>
    </source>
</evidence>
<dbReference type="PANTHER" id="PTHR43562">
    <property type="entry name" value="NAPA-TYPE SODIUM/HYDROGEN ANTIPORTER"/>
    <property type="match status" value="1"/>
</dbReference>
<comment type="similarity">
    <text evidence="3">Belongs to the universal stress protein A family.</text>
</comment>
<dbReference type="AlphaFoldDB" id="A0A8J3ABA9"/>
<proteinExistence type="inferred from homology"/>
<reference evidence="13" key="2">
    <citation type="submission" date="2020-09" db="EMBL/GenBank/DDBJ databases">
        <authorList>
            <person name="Sun Q."/>
            <person name="Zhou Y."/>
        </authorList>
    </citation>
    <scope>NUCLEOTIDE SEQUENCE</scope>
    <source>
        <strain evidence="13">CGMCC 1.14988</strain>
    </source>
</reference>
<feature type="transmembrane region" description="Helical" evidence="10">
    <location>
        <begin position="120"/>
        <end position="141"/>
    </location>
</feature>
<organism evidence="13 14">
    <name type="scientific">Egicoccus halophilus</name>
    <dbReference type="NCBI Taxonomy" id="1670830"/>
    <lineage>
        <taxon>Bacteria</taxon>
        <taxon>Bacillati</taxon>
        <taxon>Actinomycetota</taxon>
        <taxon>Nitriliruptoria</taxon>
        <taxon>Egicoccales</taxon>
        <taxon>Egicoccaceae</taxon>
        <taxon>Egicoccus</taxon>
    </lineage>
</organism>
<comment type="subcellular location">
    <subcellularLocation>
        <location evidence="1">Membrane</location>
        <topology evidence="1">Multi-pass membrane protein</topology>
    </subcellularLocation>
</comment>
<reference evidence="13" key="1">
    <citation type="journal article" date="2014" name="Int. J. Syst. Evol. Microbiol.">
        <title>Complete genome sequence of Corynebacterium casei LMG S-19264T (=DSM 44701T), isolated from a smear-ripened cheese.</title>
        <authorList>
            <consortium name="US DOE Joint Genome Institute (JGI-PGF)"/>
            <person name="Walter F."/>
            <person name="Albersmeier A."/>
            <person name="Kalinowski J."/>
            <person name="Ruckert C."/>
        </authorList>
    </citation>
    <scope>NUCLEOTIDE SEQUENCE</scope>
    <source>
        <strain evidence="13">CGMCC 1.14988</strain>
    </source>
</reference>
<evidence type="ECO:0000313" key="14">
    <source>
        <dbReference type="Proteomes" id="UP000650511"/>
    </source>
</evidence>
<name>A0A8J3ABA9_9ACTN</name>
<dbReference type="Proteomes" id="UP000650511">
    <property type="component" value="Unassembled WGS sequence"/>
</dbReference>
<keyword evidence="6 10" id="KW-0812">Transmembrane</keyword>
<dbReference type="InterPro" id="IPR038770">
    <property type="entry name" value="Na+/solute_symporter_sf"/>
</dbReference>
<evidence type="ECO:0000259" key="11">
    <source>
        <dbReference type="Pfam" id="PF00582"/>
    </source>
</evidence>
<sequence>MSFEIPALPLHEPGLIFAVLTAAILLAPILARRLRLPEVVTVVLVGFAIGPTGLGLVERAGVVEVLGGVGLLYLMFVAGLELDLDDFIAHRRDSIGFGVLTFAVPMVLGTASALALGYELLAAVLLASCWASHTLVTYPAFQRVGTMGNRAVATSVGATIITDTAALLVLAVVARAFQGALTPVFWLTLLPSMALLAAGAVLGLPRLARWFFSNLGQDRSLRFLFVLVALFVVASLAELIGIEAIVGAFLAGLALNRSVPNGGALMERIDFLGASLFIPLFLLATGMLVDVEVLLEPRTLLVGIVFTAVALVAKFSAAWISGRVLHYSGAEIGAMFALSAAQAAATLAAIVVGLNVGLIDESTVNSVMLVILVTCLVAPAVATRFAPRLPRPEVVRDLGEVVVVPMANPATAPRLVRVASAFARADGGVVVPLMVVPAGTDDDRLRAVRELDSEVVQVAQSAGAEARSVLRIDASTDAGIAHTVVEQQASLLVMGWKGGTDRHGARFGSVIDRVLARAHVPLLLVREGEQRLERVLVVLDETILSPAGGPALELGLETARVLAREAGGVRVEVVGQLADTAVDRRVREHLEVQVAHDGRRRSIVVRDLARPTDLVVVPTVADEANLTSVAARISRAAPVGASLVIAVDNSRIVAGRPVAGREERVGDGPSG</sequence>
<feature type="transmembrane region" description="Helical" evidence="10">
    <location>
        <begin position="38"/>
        <end position="57"/>
    </location>
</feature>
<evidence type="ECO:0000256" key="6">
    <source>
        <dbReference type="ARBA" id="ARBA00022692"/>
    </source>
</evidence>
<feature type="transmembrane region" description="Helical" evidence="10">
    <location>
        <begin position="301"/>
        <end position="320"/>
    </location>
</feature>
<evidence type="ECO:0000256" key="3">
    <source>
        <dbReference type="ARBA" id="ARBA00008791"/>
    </source>
</evidence>
<evidence type="ECO:0000256" key="7">
    <source>
        <dbReference type="ARBA" id="ARBA00022989"/>
    </source>
</evidence>
<dbReference type="PANTHER" id="PTHR43562:SF4">
    <property type="entry name" value="NA(+)_H(+) ANTIPORTER NHAS5"/>
    <property type="match status" value="1"/>
</dbReference>
<dbReference type="Pfam" id="PF00999">
    <property type="entry name" value="Na_H_Exchanger"/>
    <property type="match status" value="1"/>
</dbReference>
<keyword evidence="8" id="KW-0406">Ion transport</keyword>
<evidence type="ECO:0000256" key="10">
    <source>
        <dbReference type="SAM" id="Phobius"/>
    </source>
</evidence>
<protein>
    <submittedName>
        <fullName evidence="13">Sodium:proton antiporter</fullName>
    </submittedName>
</protein>
<feature type="transmembrane region" description="Helical" evidence="10">
    <location>
        <begin position="366"/>
        <end position="386"/>
    </location>
</feature>
<dbReference type="PRINTS" id="PR01438">
    <property type="entry name" value="UNVRSLSTRESS"/>
</dbReference>
<dbReference type="InterPro" id="IPR006016">
    <property type="entry name" value="UspA"/>
</dbReference>
<feature type="transmembrane region" description="Helical" evidence="10">
    <location>
        <begin position="153"/>
        <end position="177"/>
    </location>
</feature>
<dbReference type="InterPro" id="IPR006015">
    <property type="entry name" value="Universal_stress_UspA"/>
</dbReference>
<dbReference type="GO" id="GO:0016020">
    <property type="term" value="C:membrane"/>
    <property type="evidence" value="ECO:0007669"/>
    <property type="project" value="UniProtKB-SubCell"/>
</dbReference>
<dbReference type="RefSeq" id="WP_130648232.1">
    <property type="nucleotide sequence ID" value="NZ_BMHA01000001.1"/>
</dbReference>
<feature type="transmembrane region" description="Helical" evidence="10">
    <location>
        <begin position="14"/>
        <end position="31"/>
    </location>
</feature>
<feature type="transmembrane region" description="Helical" evidence="10">
    <location>
        <begin position="224"/>
        <end position="251"/>
    </location>
</feature>
<evidence type="ECO:0000256" key="1">
    <source>
        <dbReference type="ARBA" id="ARBA00004141"/>
    </source>
</evidence>
<dbReference type="EMBL" id="BMHA01000001">
    <property type="protein sequence ID" value="GGI02883.1"/>
    <property type="molecule type" value="Genomic_DNA"/>
</dbReference>
<feature type="transmembrane region" description="Helical" evidence="10">
    <location>
        <begin position="63"/>
        <end position="82"/>
    </location>
</feature>
<evidence type="ECO:0000256" key="9">
    <source>
        <dbReference type="ARBA" id="ARBA00023136"/>
    </source>
</evidence>
<dbReference type="OrthoDB" id="9793589at2"/>
<feature type="domain" description="UspA" evidence="11">
    <location>
        <begin position="402"/>
        <end position="526"/>
    </location>
</feature>
<dbReference type="Gene3D" id="3.40.50.12370">
    <property type="match status" value="1"/>
</dbReference>
<dbReference type="Pfam" id="PF00582">
    <property type="entry name" value="Usp"/>
    <property type="match status" value="1"/>
</dbReference>